<dbReference type="EMBL" id="JAIWYP010000001">
    <property type="protein sequence ID" value="KAH3876568.1"/>
    <property type="molecule type" value="Genomic_DNA"/>
</dbReference>
<keyword evidence="2" id="KW-1185">Reference proteome</keyword>
<accession>A0A9D4RRQ5</accession>
<dbReference type="AlphaFoldDB" id="A0A9D4RRQ5"/>
<comment type="caution">
    <text evidence="1">The sequence shown here is derived from an EMBL/GenBank/DDBJ whole genome shotgun (WGS) entry which is preliminary data.</text>
</comment>
<organism evidence="1 2">
    <name type="scientific">Dreissena polymorpha</name>
    <name type="common">Zebra mussel</name>
    <name type="synonym">Mytilus polymorpha</name>
    <dbReference type="NCBI Taxonomy" id="45954"/>
    <lineage>
        <taxon>Eukaryota</taxon>
        <taxon>Metazoa</taxon>
        <taxon>Spiralia</taxon>
        <taxon>Lophotrochozoa</taxon>
        <taxon>Mollusca</taxon>
        <taxon>Bivalvia</taxon>
        <taxon>Autobranchia</taxon>
        <taxon>Heteroconchia</taxon>
        <taxon>Euheterodonta</taxon>
        <taxon>Imparidentia</taxon>
        <taxon>Neoheterodontei</taxon>
        <taxon>Myida</taxon>
        <taxon>Dreissenoidea</taxon>
        <taxon>Dreissenidae</taxon>
        <taxon>Dreissena</taxon>
    </lineage>
</organism>
<evidence type="ECO:0000313" key="1">
    <source>
        <dbReference type="EMBL" id="KAH3876568.1"/>
    </source>
</evidence>
<sequence length="94" mass="10500">MSTYGQLPFRLAILPSSGSQRSQQERTFGSRDEGTCLIYRDARCSSYIRPSSGDVVKPLSSYGQLPFRLAVLRSLQENLLRVTVPRSRPLCSSC</sequence>
<name>A0A9D4RRQ5_DREPO</name>
<protein>
    <submittedName>
        <fullName evidence="1">Uncharacterized protein</fullName>
    </submittedName>
</protein>
<evidence type="ECO:0000313" key="2">
    <source>
        <dbReference type="Proteomes" id="UP000828390"/>
    </source>
</evidence>
<gene>
    <name evidence="1" type="ORF">DPMN_000414</name>
</gene>
<dbReference type="Proteomes" id="UP000828390">
    <property type="component" value="Unassembled WGS sequence"/>
</dbReference>
<reference evidence="1" key="1">
    <citation type="journal article" date="2019" name="bioRxiv">
        <title>The Genome of the Zebra Mussel, Dreissena polymorpha: A Resource for Invasive Species Research.</title>
        <authorList>
            <person name="McCartney M.A."/>
            <person name="Auch B."/>
            <person name="Kono T."/>
            <person name="Mallez S."/>
            <person name="Zhang Y."/>
            <person name="Obille A."/>
            <person name="Becker A."/>
            <person name="Abrahante J.E."/>
            <person name="Garbe J."/>
            <person name="Badalamenti J.P."/>
            <person name="Herman A."/>
            <person name="Mangelson H."/>
            <person name="Liachko I."/>
            <person name="Sullivan S."/>
            <person name="Sone E.D."/>
            <person name="Koren S."/>
            <person name="Silverstein K.A.T."/>
            <person name="Beckman K.B."/>
            <person name="Gohl D.M."/>
        </authorList>
    </citation>
    <scope>NUCLEOTIDE SEQUENCE</scope>
    <source>
        <strain evidence="1">Duluth1</strain>
        <tissue evidence="1">Whole animal</tissue>
    </source>
</reference>
<reference evidence="1" key="2">
    <citation type="submission" date="2020-11" db="EMBL/GenBank/DDBJ databases">
        <authorList>
            <person name="McCartney M.A."/>
            <person name="Auch B."/>
            <person name="Kono T."/>
            <person name="Mallez S."/>
            <person name="Becker A."/>
            <person name="Gohl D.M."/>
            <person name="Silverstein K.A.T."/>
            <person name="Koren S."/>
            <person name="Bechman K.B."/>
            <person name="Herman A."/>
            <person name="Abrahante J.E."/>
            <person name="Garbe J."/>
        </authorList>
    </citation>
    <scope>NUCLEOTIDE SEQUENCE</scope>
    <source>
        <strain evidence="1">Duluth1</strain>
        <tissue evidence="1">Whole animal</tissue>
    </source>
</reference>
<proteinExistence type="predicted"/>